<reference evidence="6 8" key="2">
    <citation type="journal article" date="2018" name="Plant J.">
        <title>The Physcomitrella patens chromosome-scale assembly reveals moss genome structure and evolution.</title>
        <authorList>
            <person name="Lang D."/>
            <person name="Ullrich K.K."/>
            <person name="Murat F."/>
            <person name="Fuchs J."/>
            <person name="Jenkins J."/>
            <person name="Haas F.B."/>
            <person name="Piednoel M."/>
            <person name="Gundlach H."/>
            <person name="Van Bel M."/>
            <person name="Meyberg R."/>
            <person name="Vives C."/>
            <person name="Morata J."/>
            <person name="Symeonidi A."/>
            <person name="Hiss M."/>
            <person name="Muchero W."/>
            <person name="Kamisugi Y."/>
            <person name="Saleh O."/>
            <person name="Blanc G."/>
            <person name="Decker E.L."/>
            <person name="van Gessel N."/>
            <person name="Grimwood J."/>
            <person name="Hayes R.D."/>
            <person name="Graham S.W."/>
            <person name="Gunter L.E."/>
            <person name="McDaniel S.F."/>
            <person name="Hoernstein S.N.W."/>
            <person name="Larsson A."/>
            <person name="Li F.W."/>
            <person name="Perroud P.F."/>
            <person name="Phillips J."/>
            <person name="Ranjan P."/>
            <person name="Rokshar D.S."/>
            <person name="Rothfels C.J."/>
            <person name="Schneider L."/>
            <person name="Shu S."/>
            <person name="Stevenson D.W."/>
            <person name="Thummler F."/>
            <person name="Tillich M."/>
            <person name="Villarreal Aguilar J.C."/>
            <person name="Widiez T."/>
            <person name="Wong G.K."/>
            <person name="Wymore A."/>
            <person name="Zhang Y."/>
            <person name="Zimmer A.D."/>
            <person name="Quatrano R.S."/>
            <person name="Mayer K.F.X."/>
            <person name="Goodstein D."/>
            <person name="Casacuberta J.M."/>
            <person name="Vandepoele K."/>
            <person name="Reski R."/>
            <person name="Cuming A.C."/>
            <person name="Tuskan G.A."/>
            <person name="Maumus F."/>
            <person name="Salse J."/>
            <person name="Schmutz J."/>
            <person name="Rensing S.A."/>
        </authorList>
    </citation>
    <scope>NUCLEOTIDE SEQUENCE [LARGE SCALE GENOMIC DNA]</scope>
    <source>
        <strain evidence="7 8">cv. Gransden 2004</strain>
    </source>
</reference>
<dbReference type="PANTHER" id="PTHR12378">
    <property type="entry name" value="DESUMOYLATING ISOPEPTIDASE"/>
    <property type="match status" value="1"/>
</dbReference>
<feature type="compositionally biased region" description="Low complexity" evidence="4">
    <location>
        <begin position="200"/>
        <end position="214"/>
    </location>
</feature>
<evidence type="ECO:0000256" key="2">
    <source>
        <dbReference type="ARBA" id="ARBA00022670"/>
    </source>
</evidence>
<feature type="compositionally biased region" description="Polar residues" evidence="4">
    <location>
        <begin position="180"/>
        <end position="193"/>
    </location>
</feature>
<proteinExistence type="inferred from homology"/>
<evidence type="ECO:0000313" key="6">
    <source>
        <dbReference type="EMBL" id="PNR58205.1"/>
    </source>
</evidence>
<dbReference type="STRING" id="3218.A0A2K1KWN9"/>
<evidence type="ECO:0000259" key="5">
    <source>
        <dbReference type="PROSITE" id="PS51858"/>
    </source>
</evidence>
<dbReference type="KEGG" id="ppp:112280411"/>
<dbReference type="InterPro" id="IPR008580">
    <property type="entry name" value="PPPDE_dom"/>
</dbReference>
<dbReference type="Proteomes" id="UP000006727">
    <property type="component" value="Chromosome 3"/>
</dbReference>
<organism evidence="6">
    <name type="scientific">Physcomitrium patens</name>
    <name type="common">Spreading-leaved earth moss</name>
    <name type="synonym">Physcomitrella patens</name>
    <dbReference type="NCBI Taxonomy" id="3218"/>
    <lineage>
        <taxon>Eukaryota</taxon>
        <taxon>Viridiplantae</taxon>
        <taxon>Streptophyta</taxon>
        <taxon>Embryophyta</taxon>
        <taxon>Bryophyta</taxon>
        <taxon>Bryophytina</taxon>
        <taxon>Bryopsida</taxon>
        <taxon>Funariidae</taxon>
        <taxon>Funariales</taxon>
        <taxon>Funariaceae</taxon>
        <taxon>Physcomitrium</taxon>
    </lineage>
</organism>
<dbReference type="GeneID" id="112280411"/>
<dbReference type="EnsemblPlants" id="Pp3c3_31040V3.2">
    <property type="protein sequence ID" value="Pp3c3_31040V3.2"/>
    <property type="gene ID" value="Pp3c3_31040"/>
</dbReference>
<feature type="domain" description="PPPDE" evidence="5">
    <location>
        <begin position="5"/>
        <end position="152"/>
    </location>
</feature>
<reference evidence="7" key="3">
    <citation type="submission" date="2020-12" db="UniProtKB">
        <authorList>
            <consortium name="EnsemblPlants"/>
        </authorList>
    </citation>
    <scope>IDENTIFICATION</scope>
</reference>
<gene>
    <name evidence="7" type="primary">LOC112280411</name>
    <name evidence="6" type="ORF">PHYPA_005200</name>
</gene>
<evidence type="ECO:0000256" key="3">
    <source>
        <dbReference type="ARBA" id="ARBA00022801"/>
    </source>
</evidence>
<dbReference type="EMBL" id="ABEU02000003">
    <property type="protein sequence ID" value="PNR58205.1"/>
    <property type="molecule type" value="Genomic_DNA"/>
</dbReference>
<dbReference type="PROSITE" id="PS51858">
    <property type="entry name" value="PPPDE"/>
    <property type="match status" value="1"/>
</dbReference>
<sequence length="265" mass="29051">MEEGRPVTLHVYDVTNSGNVRTNNAIMNLNKIMRGGIGLGGIFHGAVEVDGKEWSFGYCEIGSGVFSCLPTKNQMYTYRESVPLGKTRKTRAEVQRVLDELSRDWPGNGYDLLARNCNHFCETFCAKIGVDKLPPWVNRFANAGDAAIEAAEKTMEGLRQAKMEVMSVTKNAMRFMFGSGSPSSEDSGNNSGRRLSFNMGSPSRLLSRGSPSSSQNGRSCRHSSQSSDSTEQRPILLPWKERALSSSSLDSLSQTPPRPLDSPSN</sequence>
<dbReference type="InterPro" id="IPR042266">
    <property type="entry name" value="PPPDE_sf"/>
</dbReference>
<evidence type="ECO:0000313" key="8">
    <source>
        <dbReference type="Proteomes" id="UP000006727"/>
    </source>
</evidence>
<dbReference type="OMA" id="CLRAYPH"/>
<feature type="region of interest" description="Disordered" evidence="4">
    <location>
        <begin position="177"/>
        <end position="265"/>
    </location>
</feature>
<feature type="compositionally biased region" description="Low complexity" evidence="4">
    <location>
        <begin position="244"/>
        <end position="253"/>
    </location>
</feature>
<dbReference type="Gramene" id="Pp3c3_31040V3.3">
    <property type="protein sequence ID" value="Pp3c3_31040V3.3"/>
    <property type="gene ID" value="Pp3c3_31040"/>
</dbReference>
<keyword evidence="8" id="KW-1185">Reference proteome</keyword>
<reference evidence="6 8" key="1">
    <citation type="journal article" date="2008" name="Science">
        <title>The Physcomitrella genome reveals evolutionary insights into the conquest of land by plants.</title>
        <authorList>
            <person name="Rensing S."/>
            <person name="Lang D."/>
            <person name="Zimmer A."/>
            <person name="Terry A."/>
            <person name="Salamov A."/>
            <person name="Shapiro H."/>
            <person name="Nishiyama T."/>
            <person name="Perroud P.-F."/>
            <person name="Lindquist E."/>
            <person name="Kamisugi Y."/>
            <person name="Tanahashi T."/>
            <person name="Sakakibara K."/>
            <person name="Fujita T."/>
            <person name="Oishi K."/>
            <person name="Shin-I T."/>
            <person name="Kuroki Y."/>
            <person name="Toyoda A."/>
            <person name="Suzuki Y."/>
            <person name="Hashimoto A."/>
            <person name="Yamaguchi K."/>
            <person name="Sugano A."/>
            <person name="Kohara Y."/>
            <person name="Fujiyama A."/>
            <person name="Anterola A."/>
            <person name="Aoki S."/>
            <person name="Ashton N."/>
            <person name="Barbazuk W.B."/>
            <person name="Barker E."/>
            <person name="Bennetzen J."/>
            <person name="Bezanilla M."/>
            <person name="Blankenship R."/>
            <person name="Cho S.H."/>
            <person name="Dutcher S."/>
            <person name="Estelle M."/>
            <person name="Fawcett J.A."/>
            <person name="Gundlach H."/>
            <person name="Hanada K."/>
            <person name="Heyl A."/>
            <person name="Hicks K.A."/>
            <person name="Hugh J."/>
            <person name="Lohr M."/>
            <person name="Mayer K."/>
            <person name="Melkozernov A."/>
            <person name="Murata T."/>
            <person name="Nelson D."/>
            <person name="Pils B."/>
            <person name="Prigge M."/>
            <person name="Reiss B."/>
            <person name="Renner T."/>
            <person name="Rombauts S."/>
            <person name="Rushton P."/>
            <person name="Sanderfoot A."/>
            <person name="Schween G."/>
            <person name="Shiu S.-H."/>
            <person name="Stueber K."/>
            <person name="Theodoulou F.L."/>
            <person name="Tu H."/>
            <person name="Van de Peer Y."/>
            <person name="Verrier P.J."/>
            <person name="Waters E."/>
            <person name="Wood A."/>
            <person name="Yang L."/>
            <person name="Cove D."/>
            <person name="Cuming A."/>
            <person name="Hasebe M."/>
            <person name="Lucas S."/>
            <person name="Mishler D.B."/>
            <person name="Reski R."/>
            <person name="Grigoriev I."/>
            <person name="Quatrano R.S."/>
            <person name="Boore J.L."/>
        </authorList>
    </citation>
    <scope>NUCLEOTIDE SEQUENCE [LARGE SCALE GENOMIC DNA]</scope>
    <source>
        <strain evidence="7 8">cv. Gransden 2004</strain>
    </source>
</reference>
<feature type="compositionally biased region" description="Pro residues" evidence="4">
    <location>
        <begin position="256"/>
        <end position="265"/>
    </location>
</feature>
<dbReference type="OrthoDB" id="412286at2759"/>
<dbReference type="PANTHER" id="PTHR12378:SF9">
    <property type="entry name" value="OS06G0107000 PROTEIN"/>
    <property type="match status" value="1"/>
</dbReference>
<dbReference type="Gramene" id="Pp3c3_31040V3.1">
    <property type="protein sequence ID" value="Pp3c3_31040V3.1"/>
    <property type="gene ID" value="Pp3c3_31040"/>
</dbReference>
<dbReference type="GO" id="GO:0101005">
    <property type="term" value="F:deubiquitinase activity"/>
    <property type="evidence" value="ECO:0000318"/>
    <property type="project" value="GO_Central"/>
</dbReference>
<dbReference type="SMART" id="SM01179">
    <property type="entry name" value="DUF862"/>
    <property type="match status" value="1"/>
</dbReference>
<dbReference type="Pfam" id="PF05903">
    <property type="entry name" value="Peptidase_C97"/>
    <property type="match status" value="1"/>
</dbReference>
<dbReference type="RefSeq" id="XP_024371641.1">
    <property type="nucleotide sequence ID" value="XM_024515873.2"/>
</dbReference>
<dbReference type="EnsemblPlants" id="Pp3c3_31040V3.1">
    <property type="protein sequence ID" value="Pp3c3_31040V3.1"/>
    <property type="gene ID" value="Pp3c3_31040"/>
</dbReference>
<keyword evidence="3" id="KW-0378">Hydrolase</keyword>
<protein>
    <recommendedName>
        <fullName evidence="5">PPPDE domain-containing protein</fullName>
    </recommendedName>
</protein>
<dbReference type="EnsemblPlants" id="Pp3c3_31040V3.3">
    <property type="protein sequence ID" value="Pp3c3_31040V3.3"/>
    <property type="gene ID" value="Pp3c3_31040"/>
</dbReference>
<dbReference type="Gene3D" id="3.90.1720.30">
    <property type="entry name" value="PPPDE domains"/>
    <property type="match status" value="1"/>
</dbReference>
<keyword evidence="2" id="KW-0645">Protease</keyword>
<dbReference type="PaxDb" id="3218-PP1S55_210V6.1"/>
<evidence type="ECO:0000256" key="1">
    <source>
        <dbReference type="ARBA" id="ARBA00008140"/>
    </source>
</evidence>
<comment type="similarity">
    <text evidence="1">Belongs to the DeSI family.</text>
</comment>
<dbReference type="GO" id="GO:0006508">
    <property type="term" value="P:proteolysis"/>
    <property type="evidence" value="ECO:0007669"/>
    <property type="project" value="UniProtKB-KW"/>
</dbReference>
<dbReference type="Gramene" id="Pp3c3_31040V3.2">
    <property type="protein sequence ID" value="Pp3c3_31040V3.2"/>
    <property type="gene ID" value="Pp3c3_31040"/>
</dbReference>
<evidence type="ECO:0000256" key="4">
    <source>
        <dbReference type="SAM" id="MobiDB-lite"/>
    </source>
</evidence>
<dbReference type="AlphaFoldDB" id="A0A2K1KWN9"/>
<evidence type="ECO:0000313" key="7">
    <source>
        <dbReference type="EnsemblPlants" id="Pp3c3_31040V3.1"/>
    </source>
</evidence>
<name>A0A2K1KWN9_PHYPA</name>
<accession>A0A2K1KWN9</accession>
<dbReference type="FunCoup" id="A0A2K1KWN9">
    <property type="interactions" value="1860"/>
</dbReference>